<evidence type="ECO:0000313" key="3">
    <source>
        <dbReference type="Proteomes" id="UP000634136"/>
    </source>
</evidence>
<dbReference type="EMBL" id="JAAIUW010000002">
    <property type="protein sequence ID" value="KAF7841568.1"/>
    <property type="molecule type" value="Genomic_DNA"/>
</dbReference>
<evidence type="ECO:0000256" key="1">
    <source>
        <dbReference type="SAM" id="MobiDB-lite"/>
    </source>
</evidence>
<name>A0A834X9F7_9FABA</name>
<feature type="compositionally biased region" description="Acidic residues" evidence="1">
    <location>
        <begin position="281"/>
        <end position="290"/>
    </location>
</feature>
<gene>
    <name evidence="2" type="ORF">G2W53_003866</name>
</gene>
<feature type="region of interest" description="Disordered" evidence="1">
    <location>
        <begin position="268"/>
        <end position="311"/>
    </location>
</feature>
<organism evidence="2 3">
    <name type="scientific">Senna tora</name>
    <dbReference type="NCBI Taxonomy" id="362788"/>
    <lineage>
        <taxon>Eukaryota</taxon>
        <taxon>Viridiplantae</taxon>
        <taxon>Streptophyta</taxon>
        <taxon>Embryophyta</taxon>
        <taxon>Tracheophyta</taxon>
        <taxon>Spermatophyta</taxon>
        <taxon>Magnoliopsida</taxon>
        <taxon>eudicotyledons</taxon>
        <taxon>Gunneridae</taxon>
        <taxon>Pentapetalae</taxon>
        <taxon>rosids</taxon>
        <taxon>fabids</taxon>
        <taxon>Fabales</taxon>
        <taxon>Fabaceae</taxon>
        <taxon>Caesalpinioideae</taxon>
        <taxon>Cassia clade</taxon>
        <taxon>Senna</taxon>
    </lineage>
</organism>
<comment type="caution">
    <text evidence="2">The sequence shown here is derived from an EMBL/GenBank/DDBJ whole genome shotgun (WGS) entry which is preliminary data.</text>
</comment>
<protein>
    <submittedName>
        <fullName evidence="2">Uncharacterized protein</fullName>
    </submittedName>
</protein>
<dbReference type="Proteomes" id="UP000634136">
    <property type="component" value="Unassembled WGS sequence"/>
</dbReference>
<keyword evidence="3" id="KW-1185">Reference proteome</keyword>
<accession>A0A834X9F7</accession>
<reference evidence="2" key="1">
    <citation type="submission" date="2020-09" db="EMBL/GenBank/DDBJ databases">
        <title>Genome-Enabled Discovery of Anthraquinone Biosynthesis in Senna tora.</title>
        <authorList>
            <person name="Kang S.-H."/>
            <person name="Pandey R.P."/>
            <person name="Lee C.-M."/>
            <person name="Sim J.-S."/>
            <person name="Jeong J.-T."/>
            <person name="Choi B.-S."/>
            <person name="Jung M."/>
            <person name="Ginzburg D."/>
            <person name="Zhao K."/>
            <person name="Won S.Y."/>
            <person name="Oh T.-J."/>
            <person name="Yu Y."/>
            <person name="Kim N.-H."/>
            <person name="Lee O.R."/>
            <person name="Lee T.-H."/>
            <person name="Bashyal P."/>
            <person name="Kim T.-S."/>
            <person name="Lee W.-H."/>
            <person name="Kawkins C."/>
            <person name="Kim C.-K."/>
            <person name="Kim J.S."/>
            <person name="Ahn B.O."/>
            <person name="Rhee S.Y."/>
            <person name="Sohng J.K."/>
        </authorList>
    </citation>
    <scope>NUCLEOTIDE SEQUENCE</scope>
    <source>
        <tissue evidence="2">Leaf</tissue>
    </source>
</reference>
<proteinExistence type="predicted"/>
<evidence type="ECO:0000313" key="2">
    <source>
        <dbReference type="EMBL" id="KAF7841568.1"/>
    </source>
</evidence>
<dbReference type="AlphaFoldDB" id="A0A834X9F7"/>
<sequence length="437" mass="48334">MRVPQGALGFTDLVRVPKRFCIFSLWCEKERNNRPLSVHRGNVFHHGKSHGFMVPRDIRKKEQFLAPGVFLSFHDVLSSYFGACSTVNRPFTFFHLSLCFCSTISLALPSRFHFSMSIIDLSYAKVADSKATPSGEKDVSSSPPFVFTYAGLDWKYEWEWHTRVASRMSIDLSHVKVSWRIGDSTILELGFSLVSWLEYLRNVGGDRGPLRVMHSDGVGFLIPGVGGYGGTSKGLSEWFQRFILTRKIISFFLYPAFLPSATLGAVEEETRRKGKRMDTAVGDDADELEDGATKKKKKTTGDLEPNSSFGSQCSQWHSIAFLQATSESATKEAGRLKEVFGDVIRPRVPGTDGQLLPKNGFTDLLRRIVEAEDEARGKANDETWAKVEEAARGRFVDNSPVKEGNVDVLPISEGVVKDKCVEGGSTDVAGSAPSSAP</sequence>